<evidence type="ECO:0000256" key="13">
    <source>
        <dbReference type="RuleBase" id="RU000461"/>
    </source>
</evidence>
<evidence type="ECO:0000313" key="16">
    <source>
        <dbReference type="Proteomes" id="UP000440578"/>
    </source>
</evidence>
<accession>A0A6A4VYP5</accession>
<keyword evidence="14" id="KW-0732">Signal</keyword>
<evidence type="ECO:0000256" key="4">
    <source>
        <dbReference type="ARBA" id="ARBA00010617"/>
    </source>
</evidence>
<organism evidence="15 16">
    <name type="scientific">Amphibalanus amphitrite</name>
    <name type="common">Striped barnacle</name>
    <name type="synonym">Balanus amphitrite</name>
    <dbReference type="NCBI Taxonomy" id="1232801"/>
    <lineage>
        <taxon>Eukaryota</taxon>
        <taxon>Metazoa</taxon>
        <taxon>Ecdysozoa</taxon>
        <taxon>Arthropoda</taxon>
        <taxon>Crustacea</taxon>
        <taxon>Multicrustacea</taxon>
        <taxon>Cirripedia</taxon>
        <taxon>Thoracica</taxon>
        <taxon>Thoracicalcarea</taxon>
        <taxon>Balanomorpha</taxon>
        <taxon>Balanoidea</taxon>
        <taxon>Balanidae</taxon>
        <taxon>Amphibalaninae</taxon>
        <taxon>Amphibalanus</taxon>
    </lineage>
</organism>
<dbReference type="GO" id="GO:0016705">
    <property type="term" value="F:oxidoreductase activity, acting on paired donors, with incorporation or reduction of molecular oxygen"/>
    <property type="evidence" value="ECO:0007669"/>
    <property type="project" value="InterPro"/>
</dbReference>
<evidence type="ECO:0000256" key="5">
    <source>
        <dbReference type="ARBA" id="ARBA00022617"/>
    </source>
</evidence>
<evidence type="ECO:0000256" key="6">
    <source>
        <dbReference type="ARBA" id="ARBA00022723"/>
    </source>
</evidence>
<keyword evidence="7" id="KW-0256">Endoplasmic reticulum</keyword>
<dbReference type="GO" id="GO:0005506">
    <property type="term" value="F:iron ion binding"/>
    <property type="evidence" value="ECO:0007669"/>
    <property type="project" value="InterPro"/>
</dbReference>
<dbReference type="OrthoDB" id="6369794at2759"/>
<dbReference type="Gene3D" id="1.10.630.10">
    <property type="entry name" value="Cytochrome P450"/>
    <property type="match status" value="1"/>
</dbReference>
<evidence type="ECO:0000256" key="12">
    <source>
        <dbReference type="PIRSR" id="PIRSR602401-1"/>
    </source>
</evidence>
<dbReference type="PRINTS" id="PR00385">
    <property type="entry name" value="P450"/>
</dbReference>
<name>A0A6A4VYP5_AMPAM</name>
<dbReference type="EMBL" id="VIIS01001203">
    <property type="protein sequence ID" value="KAF0301037.1"/>
    <property type="molecule type" value="Genomic_DNA"/>
</dbReference>
<dbReference type="PANTHER" id="PTHR24302:SF15">
    <property type="entry name" value="FATTY-ACID PEROXYGENASE"/>
    <property type="match status" value="1"/>
</dbReference>
<feature type="chain" id="PRO_5025684752" evidence="14">
    <location>
        <begin position="20"/>
        <end position="489"/>
    </location>
</feature>
<dbReference type="InterPro" id="IPR001128">
    <property type="entry name" value="Cyt_P450"/>
</dbReference>
<dbReference type="GO" id="GO:0008395">
    <property type="term" value="F:steroid hydroxylase activity"/>
    <property type="evidence" value="ECO:0007669"/>
    <property type="project" value="TreeGrafter"/>
</dbReference>
<keyword evidence="6 12" id="KW-0479">Metal-binding</keyword>
<proteinExistence type="inferred from homology"/>
<evidence type="ECO:0000256" key="10">
    <source>
        <dbReference type="ARBA" id="ARBA00023033"/>
    </source>
</evidence>
<keyword evidence="8 13" id="KW-0560">Oxidoreductase</keyword>
<dbReference type="GO" id="GO:0005789">
    <property type="term" value="C:endoplasmic reticulum membrane"/>
    <property type="evidence" value="ECO:0007669"/>
    <property type="project" value="UniProtKB-SubCell"/>
</dbReference>
<feature type="binding site" description="axial binding residue" evidence="12">
    <location>
        <position position="436"/>
    </location>
    <ligand>
        <name>heme</name>
        <dbReference type="ChEBI" id="CHEBI:30413"/>
    </ligand>
    <ligandPart>
        <name>Fe</name>
        <dbReference type="ChEBI" id="CHEBI:18248"/>
    </ligandPart>
</feature>
<dbReference type="InterPro" id="IPR036396">
    <property type="entry name" value="Cyt_P450_sf"/>
</dbReference>
<evidence type="ECO:0000256" key="3">
    <source>
        <dbReference type="ARBA" id="ARBA00004406"/>
    </source>
</evidence>
<dbReference type="Pfam" id="PF00067">
    <property type="entry name" value="p450"/>
    <property type="match status" value="1"/>
</dbReference>
<evidence type="ECO:0000256" key="14">
    <source>
        <dbReference type="SAM" id="SignalP"/>
    </source>
</evidence>
<reference evidence="15 16" key="1">
    <citation type="submission" date="2019-07" db="EMBL/GenBank/DDBJ databases">
        <title>Draft genome assembly of a fouling barnacle, Amphibalanus amphitrite (Darwin, 1854): The first reference genome for Thecostraca.</title>
        <authorList>
            <person name="Kim W."/>
        </authorList>
    </citation>
    <scope>NUCLEOTIDE SEQUENCE [LARGE SCALE GENOMIC DNA]</scope>
    <source>
        <strain evidence="15">SNU_AA5</strain>
        <tissue evidence="15">Soma without cirri and trophi</tissue>
    </source>
</reference>
<gene>
    <name evidence="15" type="primary">CYP3A24</name>
    <name evidence="15" type="ORF">FJT64_003199</name>
</gene>
<keyword evidence="10 13" id="KW-0503">Monooxygenase</keyword>
<comment type="subcellular location">
    <subcellularLocation>
        <location evidence="3">Endoplasmic reticulum membrane</location>
        <topology evidence="3">Peripheral membrane protein</topology>
    </subcellularLocation>
    <subcellularLocation>
        <location evidence="2">Microsome membrane</location>
        <topology evidence="2">Peripheral membrane protein</topology>
    </subcellularLocation>
</comment>
<keyword evidence="9 12" id="KW-0408">Iron</keyword>
<evidence type="ECO:0000256" key="11">
    <source>
        <dbReference type="ARBA" id="ARBA00043906"/>
    </source>
</evidence>
<comment type="function">
    <text evidence="11">Cytochromes P450 are a group of heme-thiolate monooxygenases. They oxidize a variety of structurally unrelated compounds, including steroids, fatty acids, and xenobiotics.</text>
</comment>
<dbReference type="SUPFAM" id="SSF48264">
    <property type="entry name" value="Cytochrome P450"/>
    <property type="match status" value="1"/>
</dbReference>
<evidence type="ECO:0000256" key="8">
    <source>
        <dbReference type="ARBA" id="ARBA00023002"/>
    </source>
</evidence>
<evidence type="ECO:0000313" key="15">
    <source>
        <dbReference type="EMBL" id="KAF0301037.1"/>
    </source>
</evidence>
<evidence type="ECO:0000256" key="9">
    <source>
        <dbReference type="ARBA" id="ARBA00023004"/>
    </source>
</evidence>
<comment type="similarity">
    <text evidence="4 13">Belongs to the cytochrome P450 family.</text>
</comment>
<comment type="caution">
    <text evidence="15">The sequence shown here is derived from an EMBL/GenBank/DDBJ whole genome shotgun (WGS) entry which is preliminary data.</text>
</comment>
<dbReference type="Proteomes" id="UP000440578">
    <property type="component" value="Unassembled WGS sequence"/>
</dbReference>
<dbReference type="PROSITE" id="PS00086">
    <property type="entry name" value="CYTOCHROME_P450"/>
    <property type="match status" value="1"/>
</dbReference>
<dbReference type="GO" id="GO:0020037">
    <property type="term" value="F:heme binding"/>
    <property type="evidence" value="ECO:0007669"/>
    <property type="project" value="InterPro"/>
</dbReference>
<feature type="signal peptide" evidence="14">
    <location>
        <begin position="1"/>
        <end position="19"/>
    </location>
</feature>
<dbReference type="InterPro" id="IPR050705">
    <property type="entry name" value="Cytochrome_P450_3A"/>
</dbReference>
<dbReference type="PRINTS" id="PR00463">
    <property type="entry name" value="EP450I"/>
</dbReference>
<dbReference type="PANTHER" id="PTHR24302">
    <property type="entry name" value="CYTOCHROME P450 FAMILY 3"/>
    <property type="match status" value="1"/>
</dbReference>
<dbReference type="InterPro" id="IPR017972">
    <property type="entry name" value="Cyt_P450_CS"/>
</dbReference>
<protein>
    <submittedName>
        <fullName evidence="15">Cytochrome P450 3A24</fullName>
    </submittedName>
</protein>
<dbReference type="AlphaFoldDB" id="A0A6A4VYP5"/>
<keyword evidence="5 12" id="KW-0349">Heme</keyword>
<sequence length="489" mass="55590">MDPLTALLAVLLLLALVYWYGTKDFGSLEKLGVPVIKPYPFIGSILKPWESFCVSDDLQNARKYGRLWGLYEGPWAQLFVADVDMAKHIMIKDFDHFQDRPVLFDFEYGRDQMDMMPADRWKVLRSLLAPALTTSGRLKAMTPTMQQCLDDACRRMEAKLRDSPVIDAQADLFGPLTLDVMAQFSFGMKVPDVADKNSVFVKHASAFGVPTDATPNPLITYILTSFPSLGNRVAGRQLIPAFRYFLEMIRRSIKQRRAEGVHRPDLVGVIMDAIDNKVPTAEYRQLRLTEEILLLQGAEMLMAAYDTVGSALNKSAYFLATEPEAAEEVAQEAQELDELTYESVAQLPKLEAFIKEVLRMAPLLVRHFRVCTRDWEYQGLRVPAGTSVTIPMSVFHMDEQLFPEARQFRPARWLEEDAHRSHQYSWMPFGLGPHACLGARLAMVECKFFLAGFLRRYRFLACDQTKFEYLPGSGLFATTKPIMVKVEKL</sequence>
<dbReference type="FunFam" id="1.10.630.10:FF:000182">
    <property type="entry name" value="Cytochrome P450 3A4"/>
    <property type="match status" value="1"/>
</dbReference>
<keyword evidence="7" id="KW-0492">Microsome</keyword>
<evidence type="ECO:0000256" key="1">
    <source>
        <dbReference type="ARBA" id="ARBA00001971"/>
    </source>
</evidence>
<keyword evidence="16" id="KW-1185">Reference proteome</keyword>
<evidence type="ECO:0000256" key="7">
    <source>
        <dbReference type="ARBA" id="ARBA00022848"/>
    </source>
</evidence>
<evidence type="ECO:0000256" key="2">
    <source>
        <dbReference type="ARBA" id="ARBA00004174"/>
    </source>
</evidence>
<dbReference type="InterPro" id="IPR002401">
    <property type="entry name" value="Cyt_P450_E_grp-I"/>
</dbReference>
<comment type="cofactor">
    <cofactor evidence="1 12">
        <name>heme</name>
        <dbReference type="ChEBI" id="CHEBI:30413"/>
    </cofactor>
</comment>